<keyword evidence="4" id="KW-1185">Reference proteome</keyword>
<keyword evidence="1" id="KW-0812">Transmembrane</keyword>
<proteinExistence type="predicted"/>
<keyword evidence="1" id="KW-1133">Transmembrane helix</keyword>
<dbReference type="Pfam" id="PF01757">
    <property type="entry name" value="Acyl_transf_3"/>
    <property type="match status" value="1"/>
</dbReference>
<feature type="transmembrane region" description="Helical" evidence="1">
    <location>
        <begin position="17"/>
        <end position="36"/>
    </location>
</feature>
<dbReference type="InterPro" id="IPR002656">
    <property type="entry name" value="Acyl_transf_3_dom"/>
</dbReference>
<feature type="transmembrane region" description="Helical" evidence="1">
    <location>
        <begin position="284"/>
        <end position="302"/>
    </location>
</feature>
<feature type="transmembrane region" description="Helical" evidence="1">
    <location>
        <begin position="314"/>
        <end position="334"/>
    </location>
</feature>
<keyword evidence="3" id="KW-0808">Transferase</keyword>
<reference evidence="4" key="1">
    <citation type="journal article" date="2019" name="Int. J. Syst. Evol. Microbiol.">
        <title>The Global Catalogue of Microorganisms (GCM) 10K type strain sequencing project: providing services to taxonomists for standard genome sequencing and annotation.</title>
        <authorList>
            <consortium name="The Broad Institute Genomics Platform"/>
            <consortium name="The Broad Institute Genome Sequencing Center for Infectious Disease"/>
            <person name="Wu L."/>
            <person name="Ma J."/>
        </authorList>
    </citation>
    <scope>NUCLEOTIDE SEQUENCE [LARGE SCALE GENOMIC DNA]</scope>
    <source>
        <strain evidence="4">KCTC 23707</strain>
    </source>
</reference>
<feature type="transmembrane region" description="Helical" evidence="1">
    <location>
        <begin position="48"/>
        <end position="70"/>
    </location>
</feature>
<dbReference type="EMBL" id="JBHUER010000010">
    <property type="protein sequence ID" value="MFD1703982.1"/>
    <property type="molecule type" value="Genomic_DNA"/>
</dbReference>
<feature type="transmembrane region" description="Helical" evidence="1">
    <location>
        <begin position="215"/>
        <end position="233"/>
    </location>
</feature>
<protein>
    <submittedName>
        <fullName evidence="3">Acyltransferase family protein</fullName>
        <ecNumber evidence="3">2.3.-.-</ecNumber>
    </submittedName>
</protein>
<dbReference type="RefSeq" id="WP_378800071.1">
    <property type="nucleotide sequence ID" value="NZ_JBHUER010000010.1"/>
</dbReference>
<feature type="transmembrane region" description="Helical" evidence="1">
    <location>
        <begin position="186"/>
        <end position="203"/>
    </location>
</feature>
<feature type="transmembrane region" description="Helical" evidence="1">
    <location>
        <begin position="245"/>
        <end position="272"/>
    </location>
</feature>
<organism evidence="3 4">
    <name type="scientific">Methylopila henanensis</name>
    <dbReference type="NCBI Taxonomy" id="873516"/>
    <lineage>
        <taxon>Bacteria</taxon>
        <taxon>Pseudomonadati</taxon>
        <taxon>Pseudomonadota</taxon>
        <taxon>Alphaproteobacteria</taxon>
        <taxon>Hyphomicrobiales</taxon>
        <taxon>Methylopilaceae</taxon>
        <taxon>Methylopila</taxon>
    </lineage>
</organism>
<evidence type="ECO:0000313" key="4">
    <source>
        <dbReference type="Proteomes" id="UP001597308"/>
    </source>
</evidence>
<keyword evidence="1" id="KW-0472">Membrane</keyword>
<evidence type="ECO:0000313" key="3">
    <source>
        <dbReference type="EMBL" id="MFD1703982.1"/>
    </source>
</evidence>
<sequence length="373" mass="39969">MTPTLADCLDRRSNDLAAVRIIAAAAVLWAHAWVVTTPDLKTADFMHVFGFSLDFHGVHAFFILSGMLLARSYMTRPDALRFVVARLMRYLPGIFVSTAIAALVIGPLVTRLPLEAYFADGAPFRFIAAVTSLIDINATLPATLDQGAEPNTLYIPLWTVRYELVFAICLAIAGALGLVGRRALTLAALVATLAVNVVWFWNGEAAHLDLGSPHHLVRFTSAFGIGIALATFADRIPVSKRLFGLVAAVAVPLAFTPLAALAGMALIAYAIVVIGFARPPLAGALARLGTWSYGFYVSGFLIEQCLVHAAPSLNAVGVFVLAFPLALAAGWLSWRYVEAPSIALVNPITGAIARRLPWRDGAVDPMPDRPTNR</sequence>
<name>A0ABW4K794_9HYPH</name>
<evidence type="ECO:0000259" key="2">
    <source>
        <dbReference type="Pfam" id="PF01757"/>
    </source>
</evidence>
<dbReference type="EC" id="2.3.-.-" evidence="3"/>
<dbReference type="Proteomes" id="UP001597308">
    <property type="component" value="Unassembled WGS sequence"/>
</dbReference>
<feature type="transmembrane region" description="Helical" evidence="1">
    <location>
        <begin position="90"/>
        <end position="109"/>
    </location>
</feature>
<feature type="transmembrane region" description="Helical" evidence="1">
    <location>
        <begin position="160"/>
        <end position="179"/>
    </location>
</feature>
<keyword evidence="3" id="KW-0012">Acyltransferase</keyword>
<gene>
    <name evidence="3" type="ORF">ACFSCV_13325</name>
</gene>
<feature type="domain" description="Acyltransferase 3" evidence="2">
    <location>
        <begin position="16"/>
        <end position="334"/>
    </location>
</feature>
<accession>A0ABW4K794</accession>
<dbReference type="GO" id="GO:0016746">
    <property type="term" value="F:acyltransferase activity"/>
    <property type="evidence" value="ECO:0007669"/>
    <property type="project" value="UniProtKB-KW"/>
</dbReference>
<comment type="caution">
    <text evidence="3">The sequence shown here is derived from an EMBL/GenBank/DDBJ whole genome shotgun (WGS) entry which is preliminary data.</text>
</comment>
<evidence type="ECO:0000256" key="1">
    <source>
        <dbReference type="SAM" id="Phobius"/>
    </source>
</evidence>